<evidence type="ECO:0000313" key="3">
    <source>
        <dbReference type="Proteomes" id="UP001054837"/>
    </source>
</evidence>
<feature type="coiled-coil region" evidence="1">
    <location>
        <begin position="35"/>
        <end position="62"/>
    </location>
</feature>
<sequence length="172" mass="21009">MKDAAICKEMRKKQKHFLWLKIFLKDFIETYPHQKKALYCLIENVEKEVKELISRGRKTKIERLFETVNDLLIHFWWKIHWKKNRLWKDYWKMDCLYSYHHNKISSCLEKLLYFLIYLGIILSKGVQDSIWINRVLQAINVLPKVDETVYNALLLVNNLKKKYHSSYMEILK</sequence>
<dbReference type="EMBL" id="BPLQ01013495">
    <property type="protein sequence ID" value="GIY72495.1"/>
    <property type="molecule type" value="Genomic_DNA"/>
</dbReference>
<reference evidence="2 3" key="1">
    <citation type="submission" date="2021-06" db="EMBL/GenBank/DDBJ databases">
        <title>Caerostris darwini draft genome.</title>
        <authorList>
            <person name="Kono N."/>
            <person name="Arakawa K."/>
        </authorList>
    </citation>
    <scope>NUCLEOTIDE SEQUENCE [LARGE SCALE GENOMIC DNA]</scope>
</reference>
<organism evidence="2 3">
    <name type="scientific">Caerostris darwini</name>
    <dbReference type="NCBI Taxonomy" id="1538125"/>
    <lineage>
        <taxon>Eukaryota</taxon>
        <taxon>Metazoa</taxon>
        <taxon>Ecdysozoa</taxon>
        <taxon>Arthropoda</taxon>
        <taxon>Chelicerata</taxon>
        <taxon>Arachnida</taxon>
        <taxon>Araneae</taxon>
        <taxon>Araneomorphae</taxon>
        <taxon>Entelegynae</taxon>
        <taxon>Araneoidea</taxon>
        <taxon>Araneidae</taxon>
        <taxon>Caerostris</taxon>
    </lineage>
</organism>
<dbReference type="AlphaFoldDB" id="A0AAV4VT21"/>
<keyword evidence="3" id="KW-1185">Reference proteome</keyword>
<evidence type="ECO:0000256" key="1">
    <source>
        <dbReference type="SAM" id="Coils"/>
    </source>
</evidence>
<evidence type="ECO:0000313" key="2">
    <source>
        <dbReference type="EMBL" id="GIY72495.1"/>
    </source>
</evidence>
<accession>A0AAV4VT21</accession>
<dbReference type="Proteomes" id="UP001054837">
    <property type="component" value="Unassembled WGS sequence"/>
</dbReference>
<name>A0AAV4VT21_9ARAC</name>
<keyword evidence="1" id="KW-0175">Coiled coil</keyword>
<comment type="caution">
    <text evidence="2">The sequence shown here is derived from an EMBL/GenBank/DDBJ whole genome shotgun (WGS) entry which is preliminary data.</text>
</comment>
<gene>
    <name evidence="2" type="primary">AVEN_113434_1</name>
    <name evidence="2" type="ORF">CDAR_208551</name>
</gene>
<proteinExistence type="predicted"/>
<protein>
    <submittedName>
        <fullName evidence="2">Uncharacterized protein</fullName>
    </submittedName>
</protein>